<dbReference type="EMBL" id="JBHUPC010000019">
    <property type="protein sequence ID" value="MFD2892819.1"/>
    <property type="molecule type" value="Genomic_DNA"/>
</dbReference>
<dbReference type="InterPro" id="IPR025935">
    <property type="entry name" value="AbiH"/>
</dbReference>
<sequence>MINRLIILGNGFDLSHKLKTKYSDFIENYYSQIKDSSWKDDFLEFLIPGYLFNNMNSLKEIMNYMSSRLGEFSIMHPEKNLHINRKPAILLHNHFFYEISRKIESNWVDIEIEYFHNLLKILDQPSTNSIYDDIKKLNQEIDLIAKKFEDYLIDNVNPEISSKYNDKTAHLFEDRLIPDSESIEEFLKEFPESYAKTIRTDLMKKWKDNNNWSKFDETLILNFNYTNTAEELYSDKLKNYKTINIHGSLDDIENPINLGFGDEMHKRYSDIEEKNENEYLRLMKSFAYTNTDNYRELFNFIEDKVFQVHIMGHSCGISDRTLLNAIFENKNCKSIKVFYHNYDKKNTNSQSDNYSEIVRNISRHFNQKTLMRNKIVNKSLSTELPQLKL</sequence>
<evidence type="ECO:0000313" key="2">
    <source>
        <dbReference type="Proteomes" id="UP001597534"/>
    </source>
</evidence>
<organism evidence="1 2">
    <name type="scientific">Flavobacterium chuncheonense</name>
    <dbReference type="NCBI Taxonomy" id="2026653"/>
    <lineage>
        <taxon>Bacteria</taxon>
        <taxon>Pseudomonadati</taxon>
        <taxon>Bacteroidota</taxon>
        <taxon>Flavobacteriia</taxon>
        <taxon>Flavobacteriales</taxon>
        <taxon>Flavobacteriaceae</taxon>
        <taxon>Flavobacterium</taxon>
    </lineage>
</organism>
<evidence type="ECO:0000313" key="1">
    <source>
        <dbReference type="EMBL" id="MFD2892819.1"/>
    </source>
</evidence>
<dbReference type="Pfam" id="PF14253">
    <property type="entry name" value="AbiH"/>
    <property type="match status" value="1"/>
</dbReference>
<accession>A0ABW5YP69</accession>
<dbReference type="RefSeq" id="WP_379812544.1">
    <property type="nucleotide sequence ID" value="NZ_JBHUPC010000019.1"/>
</dbReference>
<dbReference type="Proteomes" id="UP001597534">
    <property type="component" value="Unassembled WGS sequence"/>
</dbReference>
<comment type="caution">
    <text evidence="1">The sequence shown here is derived from an EMBL/GenBank/DDBJ whole genome shotgun (WGS) entry which is preliminary data.</text>
</comment>
<protein>
    <submittedName>
        <fullName evidence="1">AbiH family protein</fullName>
    </submittedName>
</protein>
<reference evidence="2" key="1">
    <citation type="journal article" date="2019" name="Int. J. Syst. Evol. Microbiol.">
        <title>The Global Catalogue of Microorganisms (GCM) 10K type strain sequencing project: providing services to taxonomists for standard genome sequencing and annotation.</title>
        <authorList>
            <consortium name="The Broad Institute Genomics Platform"/>
            <consortium name="The Broad Institute Genome Sequencing Center for Infectious Disease"/>
            <person name="Wu L."/>
            <person name="Ma J."/>
        </authorList>
    </citation>
    <scope>NUCLEOTIDE SEQUENCE [LARGE SCALE GENOMIC DNA]</scope>
    <source>
        <strain evidence="2">KCTC 22671</strain>
    </source>
</reference>
<gene>
    <name evidence="1" type="ORF">ACFS5J_12435</name>
</gene>
<name>A0ABW5YP69_9FLAO</name>
<proteinExistence type="predicted"/>
<keyword evidence="2" id="KW-1185">Reference proteome</keyword>